<name>A0ABU5U4R2_9CYAN</name>
<dbReference type="Pfam" id="PF14257">
    <property type="entry name" value="DUF4349"/>
    <property type="match status" value="1"/>
</dbReference>
<gene>
    <name evidence="6" type="ORF">VB854_24930</name>
</gene>
<keyword evidence="3" id="KW-0472">Membrane</keyword>
<evidence type="ECO:0000256" key="1">
    <source>
        <dbReference type="SAM" id="Coils"/>
    </source>
</evidence>
<feature type="transmembrane region" description="Helical" evidence="3">
    <location>
        <begin position="261"/>
        <end position="287"/>
    </location>
</feature>
<dbReference type="InterPro" id="IPR025645">
    <property type="entry name" value="DUF4349"/>
</dbReference>
<sequence length="305" mass="33841">MNHHYSRTRFFWALLSIISLSSCASAPQNFSGESGSSPQLEVAPQIADIAPAPPAISPPSSPPPDAVPQKQPQLIKRAQLTLVVQSLDEIMPSVTVLVQRQQGDILRFEDRQSQSGSSRQTAFLELRVPQNKLESTLDALTQLGTVENRMITAEDVSDQLVDTQARLRNLRKSEEMVLKIMERSGSVGEVLQVSNELSNIRESIERLDAQLRNLQNQVAYSMITLNLEEAVSASSQPQPDLGLQIGETWGKAQNAVTELTLALVSLMVWLLAFSPYFILVGGAVYGYRRWRKQQVNNKDSQSFKP</sequence>
<proteinExistence type="predicted"/>
<feature type="chain" id="PRO_5046198867" evidence="4">
    <location>
        <begin position="27"/>
        <end position="305"/>
    </location>
</feature>
<comment type="caution">
    <text evidence="6">The sequence shown here is derived from an EMBL/GenBank/DDBJ whole genome shotgun (WGS) entry which is preliminary data.</text>
</comment>
<keyword evidence="7" id="KW-1185">Reference proteome</keyword>
<feature type="domain" description="DUF4349" evidence="5">
    <location>
        <begin position="73"/>
        <end position="286"/>
    </location>
</feature>
<organism evidence="6 7">
    <name type="scientific">Limnoraphis robusta CCNP1315</name>
    <dbReference type="NCBI Taxonomy" id="3110306"/>
    <lineage>
        <taxon>Bacteria</taxon>
        <taxon>Bacillati</taxon>
        <taxon>Cyanobacteriota</taxon>
        <taxon>Cyanophyceae</taxon>
        <taxon>Oscillatoriophycideae</taxon>
        <taxon>Oscillatoriales</taxon>
        <taxon>Sirenicapillariaceae</taxon>
        <taxon>Limnoraphis</taxon>
    </lineage>
</organism>
<dbReference type="EMBL" id="JAYGHT010000149">
    <property type="protein sequence ID" value="MEA5522188.1"/>
    <property type="molecule type" value="Genomic_DNA"/>
</dbReference>
<evidence type="ECO:0000313" key="6">
    <source>
        <dbReference type="EMBL" id="MEA5522188.1"/>
    </source>
</evidence>
<keyword evidence="4" id="KW-0732">Signal</keyword>
<feature type="compositionally biased region" description="Pro residues" evidence="2">
    <location>
        <begin position="51"/>
        <end position="66"/>
    </location>
</feature>
<evidence type="ECO:0000256" key="3">
    <source>
        <dbReference type="SAM" id="Phobius"/>
    </source>
</evidence>
<feature type="coiled-coil region" evidence="1">
    <location>
        <begin position="153"/>
        <end position="217"/>
    </location>
</feature>
<protein>
    <submittedName>
        <fullName evidence="6">DUF4349 domain-containing protein</fullName>
    </submittedName>
</protein>
<reference evidence="6 7" key="1">
    <citation type="submission" date="2023-12" db="EMBL/GenBank/DDBJ databases">
        <title>Baltic Sea Cyanobacteria.</title>
        <authorList>
            <person name="Delbaje E."/>
            <person name="Fewer D.P."/>
            <person name="Shishido T.K."/>
        </authorList>
    </citation>
    <scope>NUCLEOTIDE SEQUENCE [LARGE SCALE GENOMIC DNA]</scope>
    <source>
        <strain evidence="6 7">CCNP 1315</strain>
    </source>
</reference>
<keyword evidence="3" id="KW-1133">Transmembrane helix</keyword>
<dbReference type="PROSITE" id="PS51257">
    <property type="entry name" value="PROKAR_LIPOPROTEIN"/>
    <property type="match status" value="1"/>
</dbReference>
<dbReference type="RefSeq" id="WP_323219582.1">
    <property type="nucleotide sequence ID" value="NZ_JAYGHT010000149.1"/>
</dbReference>
<keyword evidence="1" id="KW-0175">Coiled coil</keyword>
<evidence type="ECO:0000259" key="5">
    <source>
        <dbReference type="Pfam" id="PF14257"/>
    </source>
</evidence>
<accession>A0ABU5U4R2</accession>
<dbReference type="Proteomes" id="UP001301728">
    <property type="component" value="Unassembled WGS sequence"/>
</dbReference>
<keyword evidence="3" id="KW-0812">Transmembrane</keyword>
<evidence type="ECO:0000256" key="2">
    <source>
        <dbReference type="SAM" id="MobiDB-lite"/>
    </source>
</evidence>
<feature type="signal peptide" evidence="4">
    <location>
        <begin position="1"/>
        <end position="26"/>
    </location>
</feature>
<evidence type="ECO:0000313" key="7">
    <source>
        <dbReference type="Proteomes" id="UP001301728"/>
    </source>
</evidence>
<feature type="region of interest" description="Disordered" evidence="2">
    <location>
        <begin position="50"/>
        <end position="70"/>
    </location>
</feature>
<evidence type="ECO:0000256" key="4">
    <source>
        <dbReference type="SAM" id="SignalP"/>
    </source>
</evidence>